<dbReference type="SUPFAM" id="SSF52540">
    <property type="entry name" value="P-loop containing nucleoside triphosphate hydrolases"/>
    <property type="match status" value="1"/>
</dbReference>
<dbReference type="PANTHER" id="PTHR36978:SF4">
    <property type="entry name" value="P-LOOP CONTAINING NUCLEOSIDE TRIPHOSPHATE HYDROLASE PROTEIN"/>
    <property type="match status" value="1"/>
</dbReference>
<accession>A0AAQ3MB79</accession>
<gene>
    <name evidence="1" type="ORF">R9X50_00707600</name>
</gene>
<dbReference type="InterPro" id="IPR040632">
    <property type="entry name" value="Sulfotransfer_4"/>
</dbReference>
<organism evidence="1 2">
    <name type="scientific">Acrodontium crateriforme</name>
    <dbReference type="NCBI Taxonomy" id="150365"/>
    <lineage>
        <taxon>Eukaryota</taxon>
        <taxon>Fungi</taxon>
        <taxon>Dikarya</taxon>
        <taxon>Ascomycota</taxon>
        <taxon>Pezizomycotina</taxon>
        <taxon>Dothideomycetes</taxon>
        <taxon>Dothideomycetidae</taxon>
        <taxon>Mycosphaerellales</taxon>
        <taxon>Teratosphaeriaceae</taxon>
        <taxon>Acrodontium</taxon>
    </lineage>
</organism>
<dbReference type="Pfam" id="PF17784">
    <property type="entry name" value="Sulfotransfer_4"/>
    <property type="match status" value="1"/>
</dbReference>
<dbReference type="EMBL" id="CP138591">
    <property type="protein sequence ID" value="WPH04188.1"/>
    <property type="molecule type" value="Genomic_DNA"/>
</dbReference>
<evidence type="ECO:0000313" key="1">
    <source>
        <dbReference type="EMBL" id="WPH04188.1"/>
    </source>
</evidence>
<dbReference type="PANTHER" id="PTHR36978">
    <property type="entry name" value="P-LOOP CONTAINING NUCLEOTIDE TRIPHOSPHATE HYDROLASE"/>
    <property type="match status" value="1"/>
</dbReference>
<keyword evidence="2" id="KW-1185">Reference proteome</keyword>
<dbReference type="Gene3D" id="3.40.50.300">
    <property type="entry name" value="P-loop containing nucleotide triphosphate hydrolases"/>
    <property type="match status" value="1"/>
</dbReference>
<sequence>MQPKILVLGMPRMGTQSICDALEELGFGRMYHMREVPPNEHWSKWVVLLDKKFKTKEPIQKQELDALLGSYGGLADFPASIFAEELIELYPDAMIILNSRDDESWVKSMNKTLWGSQAKIIAGAEDSNVKSSELRGRYHWYCWANDFPQYGLQYWHDYQRKVKDAAKGRPVLNYCSTTDGWQPLCNYLALMFQDLVNFIALFTSEVFLVTSK</sequence>
<dbReference type="InterPro" id="IPR027417">
    <property type="entry name" value="P-loop_NTPase"/>
</dbReference>
<evidence type="ECO:0000313" key="2">
    <source>
        <dbReference type="Proteomes" id="UP001303373"/>
    </source>
</evidence>
<dbReference type="Proteomes" id="UP001303373">
    <property type="component" value="Chromosome 12"/>
</dbReference>
<evidence type="ECO:0008006" key="3">
    <source>
        <dbReference type="Google" id="ProtNLM"/>
    </source>
</evidence>
<dbReference type="AlphaFoldDB" id="A0AAQ3MB79"/>
<reference evidence="1 2" key="1">
    <citation type="submission" date="2023-11" db="EMBL/GenBank/DDBJ databases">
        <title>An acidophilic fungus is an integral part of prey digestion in a carnivorous sundew plant.</title>
        <authorList>
            <person name="Tsai I.J."/>
        </authorList>
    </citation>
    <scope>NUCLEOTIDE SEQUENCE [LARGE SCALE GENOMIC DNA]</scope>
    <source>
        <strain evidence="1">169a</strain>
    </source>
</reference>
<name>A0AAQ3MB79_9PEZI</name>
<protein>
    <recommendedName>
        <fullName evidence="3">Sulfotransferase family protein</fullName>
    </recommendedName>
</protein>
<proteinExistence type="predicted"/>